<evidence type="ECO:0000256" key="3">
    <source>
        <dbReference type="ARBA" id="ARBA00022692"/>
    </source>
</evidence>
<name>A0ABP3PK62_9PROT</name>
<feature type="transmembrane region" description="Helical" evidence="6">
    <location>
        <begin position="183"/>
        <end position="201"/>
    </location>
</feature>
<evidence type="ECO:0000313" key="8">
    <source>
        <dbReference type="EMBL" id="GAA0567628.1"/>
    </source>
</evidence>
<evidence type="ECO:0000256" key="1">
    <source>
        <dbReference type="ARBA" id="ARBA00004141"/>
    </source>
</evidence>
<comment type="caution">
    <text evidence="8">The sequence shown here is derived from an EMBL/GenBank/DDBJ whole genome shotgun (WGS) entry which is preliminary data.</text>
</comment>
<evidence type="ECO:0000256" key="2">
    <source>
        <dbReference type="ARBA" id="ARBA00022448"/>
    </source>
</evidence>
<feature type="transmembrane region" description="Helical" evidence="6">
    <location>
        <begin position="233"/>
        <end position="252"/>
    </location>
</feature>
<feature type="transmembrane region" description="Helical" evidence="6">
    <location>
        <begin position="306"/>
        <end position="326"/>
    </location>
</feature>
<dbReference type="RefSeq" id="WP_166932875.1">
    <property type="nucleotide sequence ID" value="NZ_BAAADD010000003.1"/>
</dbReference>
<evidence type="ECO:0000256" key="5">
    <source>
        <dbReference type="ARBA" id="ARBA00023136"/>
    </source>
</evidence>
<evidence type="ECO:0000259" key="7">
    <source>
        <dbReference type="PROSITE" id="PS50850"/>
    </source>
</evidence>
<keyword evidence="3 6" id="KW-0812">Transmembrane</keyword>
<dbReference type="SUPFAM" id="SSF103473">
    <property type="entry name" value="MFS general substrate transporter"/>
    <property type="match status" value="1"/>
</dbReference>
<sequence>MTTKPRLDFWQLWNISFGYVGIQFGFALQTANISRIFETLGAKVDAIPILWVAAPVAGLIIQPLIGHMSDKTWNRLGRRKPYFLIGAILSSLALIAMPNSPALWVAAGMLWIMDASINITMQPFRAFIGDMLPDAQRTQGFAMQTFFIGVSSVVASVCPWVFTKWLGIANTAPAGIIPPSVRWSFYIGGFAFLAAVLWTIFRVREYSPQEQEAFNVSTEAESADAITLDRKSCICQGLFLILAGAALSYAIFAQDWYAGLYIISGSIAFYGLLQLAAAARAKAGHTKGMVEIVADLKAMPKTMQQLAGVTLLTWFALYALFIYTTSAVTSFHFHSSDPTSAIYNDGANWVGVLMAVYNGVAAVVAFLLPPIARKVGRVATHMIALIIGGLGLMSMIVIKDPTMLLISMVAIGIAWASLLTMPYAILSSAVSHRKMGVYMGMFNLFLVIPQIIAAAVLGLLVKTVFGGQTIYALVLAGAAMVLAGFLTLFVEDKARDAA</sequence>
<dbReference type="Pfam" id="PF07690">
    <property type="entry name" value="MFS_1"/>
    <property type="match status" value="1"/>
</dbReference>
<dbReference type="InterPro" id="IPR020846">
    <property type="entry name" value="MFS_dom"/>
</dbReference>
<keyword evidence="4 6" id="KW-1133">Transmembrane helix</keyword>
<dbReference type="InterPro" id="IPR036259">
    <property type="entry name" value="MFS_trans_sf"/>
</dbReference>
<feature type="transmembrane region" description="Helical" evidence="6">
    <location>
        <begin position="81"/>
        <end position="97"/>
    </location>
</feature>
<evidence type="ECO:0000313" key="9">
    <source>
        <dbReference type="Proteomes" id="UP001499951"/>
    </source>
</evidence>
<dbReference type="InterPro" id="IPR011701">
    <property type="entry name" value="MFS"/>
</dbReference>
<feature type="transmembrane region" description="Helical" evidence="6">
    <location>
        <begin position="380"/>
        <end position="398"/>
    </location>
</feature>
<proteinExistence type="predicted"/>
<accession>A0ABP3PK62</accession>
<feature type="transmembrane region" description="Helical" evidence="6">
    <location>
        <begin position="49"/>
        <end position="69"/>
    </location>
</feature>
<dbReference type="Proteomes" id="UP001499951">
    <property type="component" value="Unassembled WGS sequence"/>
</dbReference>
<reference evidence="9" key="1">
    <citation type="journal article" date="2019" name="Int. J. Syst. Evol. Microbiol.">
        <title>The Global Catalogue of Microorganisms (GCM) 10K type strain sequencing project: providing services to taxonomists for standard genome sequencing and annotation.</title>
        <authorList>
            <consortium name="The Broad Institute Genomics Platform"/>
            <consortium name="The Broad Institute Genome Sequencing Center for Infectious Disease"/>
            <person name="Wu L."/>
            <person name="Ma J."/>
        </authorList>
    </citation>
    <scope>NUCLEOTIDE SEQUENCE [LARGE SCALE GENOMIC DNA]</scope>
    <source>
        <strain evidence="9">JCM 15089</strain>
    </source>
</reference>
<feature type="transmembrane region" description="Helical" evidence="6">
    <location>
        <begin position="12"/>
        <end position="29"/>
    </location>
</feature>
<keyword evidence="2" id="KW-0813">Transport</keyword>
<protein>
    <submittedName>
        <fullName evidence="8">MFS transporter</fullName>
    </submittedName>
</protein>
<organism evidence="8 9">
    <name type="scientific">Rhizomicrobium electricum</name>
    <dbReference type="NCBI Taxonomy" id="480070"/>
    <lineage>
        <taxon>Bacteria</taxon>
        <taxon>Pseudomonadati</taxon>
        <taxon>Pseudomonadota</taxon>
        <taxon>Alphaproteobacteria</taxon>
        <taxon>Micropepsales</taxon>
        <taxon>Micropepsaceae</taxon>
        <taxon>Rhizomicrobium</taxon>
    </lineage>
</organism>
<feature type="transmembrane region" description="Helical" evidence="6">
    <location>
        <begin position="437"/>
        <end position="458"/>
    </location>
</feature>
<feature type="transmembrane region" description="Helical" evidence="6">
    <location>
        <begin position="470"/>
        <end position="490"/>
    </location>
</feature>
<keyword evidence="5 6" id="KW-0472">Membrane</keyword>
<dbReference type="PROSITE" id="PS50850">
    <property type="entry name" value="MFS"/>
    <property type="match status" value="1"/>
</dbReference>
<dbReference type="PANTHER" id="PTHR19432:SF35">
    <property type="entry name" value="SOLUTE CARRIER FAMILY 45 MEMBER 3 ISOFORM X1"/>
    <property type="match status" value="1"/>
</dbReference>
<comment type="subcellular location">
    <subcellularLocation>
        <location evidence="1">Membrane</location>
        <topology evidence="1">Multi-pass membrane protein</topology>
    </subcellularLocation>
</comment>
<feature type="transmembrane region" description="Helical" evidence="6">
    <location>
        <begin position="346"/>
        <end position="368"/>
    </location>
</feature>
<gene>
    <name evidence="8" type="ORF">GCM10008942_15260</name>
</gene>
<feature type="transmembrane region" description="Helical" evidence="6">
    <location>
        <begin position="103"/>
        <end position="121"/>
    </location>
</feature>
<dbReference type="PANTHER" id="PTHR19432">
    <property type="entry name" value="SUGAR TRANSPORTER"/>
    <property type="match status" value="1"/>
</dbReference>
<feature type="transmembrane region" description="Helical" evidence="6">
    <location>
        <begin position="258"/>
        <end position="279"/>
    </location>
</feature>
<keyword evidence="9" id="KW-1185">Reference proteome</keyword>
<dbReference type="Gene3D" id="1.20.1250.20">
    <property type="entry name" value="MFS general substrate transporter like domains"/>
    <property type="match status" value="2"/>
</dbReference>
<evidence type="ECO:0000256" key="6">
    <source>
        <dbReference type="SAM" id="Phobius"/>
    </source>
</evidence>
<dbReference type="EMBL" id="BAAADD010000003">
    <property type="protein sequence ID" value="GAA0567628.1"/>
    <property type="molecule type" value="Genomic_DNA"/>
</dbReference>
<feature type="transmembrane region" description="Helical" evidence="6">
    <location>
        <begin position="404"/>
        <end position="425"/>
    </location>
</feature>
<evidence type="ECO:0000256" key="4">
    <source>
        <dbReference type="ARBA" id="ARBA00022989"/>
    </source>
</evidence>
<feature type="transmembrane region" description="Helical" evidence="6">
    <location>
        <begin position="141"/>
        <end position="163"/>
    </location>
</feature>
<feature type="domain" description="Major facilitator superfamily (MFS) profile" evidence="7">
    <location>
        <begin position="302"/>
        <end position="498"/>
    </location>
</feature>